<reference evidence="2" key="1">
    <citation type="submission" date="2023-04" db="EMBL/GenBank/DDBJ databases">
        <authorList>
            <consortium name="ELIXIR-Norway"/>
        </authorList>
    </citation>
    <scope>NUCLEOTIDE SEQUENCE [LARGE SCALE GENOMIC DNA]</scope>
</reference>
<feature type="compositionally biased region" description="Basic residues" evidence="1">
    <location>
        <begin position="187"/>
        <end position="198"/>
    </location>
</feature>
<protein>
    <submittedName>
        <fullName evidence="2">Uncharacterized protein</fullName>
    </submittedName>
</protein>
<keyword evidence="3" id="KW-1185">Reference proteome</keyword>
<accession>A0ABN8Y640</accession>
<feature type="compositionally biased region" description="Basic and acidic residues" evidence="1">
    <location>
        <begin position="21"/>
        <end position="36"/>
    </location>
</feature>
<gene>
    <name evidence="2" type="ORF">MRATA1EN1_LOCUS6001</name>
</gene>
<name>A0ABN8Y640_RANTA</name>
<feature type="compositionally biased region" description="Low complexity" evidence="1">
    <location>
        <begin position="121"/>
        <end position="172"/>
    </location>
</feature>
<feature type="compositionally biased region" description="Basic residues" evidence="1">
    <location>
        <begin position="73"/>
        <end position="82"/>
    </location>
</feature>
<organism evidence="2 3">
    <name type="scientific">Rangifer tarandus platyrhynchus</name>
    <name type="common">Svalbard reindeer</name>
    <dbReference type="NCBI Taxonomy" id="3082113"/>
    <lineage>
        <taxon>Eukaryota</taxon>
        <taxon>Metazoa</taxon>
        <taxon>Chordata</taxon>
        <taxon>Craniata</taxon>
        <taxon>Vertebrata</taxon>
        <taxon>Euteleostomi</taxon>
        <taxon>Mammalia</taxon>
        <taxon>Eutheria</taxon>
        <taxon>Laurasiatheria</taxon>
        <taxon>Artiodactyla</taxon>
        <taxon>Ruminantia</taxon>
        <taxon>Pecora</taxon>
        <taxon>Cervidae</taxon>
        <taxon>Odocoileinae</taxon>
        <taxon>Rangifer</taxon>
    </lineage>
</organism>
<feature type="region of interest" description="Disordered" evidence="1">
    <location>
        <begin position="1"/>
        <end position="104"/>
    </location>
</feature>
<proteinExistence type="predicted"/>
<dbReference type="EMBL" id="OX459951">
    <property type="protein sequence ID" value="CAI9157039.1"/>
    <property type="molecule type" value="Genomic_DNA"/>
</dbReference>
<evidence type="ECO:0000313" key="2">
    <source>
        <dbReference type="EMBL" id="CAI9157039.1"/>
    </source>
</evidence>
<feature type="compositionally biased region" description="Polar residues" evidence="1">
    <location>
        <begin position="43"/>
        <end position="52"/>
    </location>
</feature>
<evidence type="ECO:0000313" key="3">
    <source>
        <dbReference type="Proteomes" id="UP001176941"/>
    </source>
</evidence>
<dbReference type="Proteomes" id="UP001176941">
    <property type="component" value="Chromosome 15"/>
</dbReference>
<evidence type="ECO:0000256" key="1">
    <source>
        <dbReference type="SAM" id="MobiDB-lite"/>
    </source>
</evidence>
<sequence length="240" mass="24826">MGRSKSVRPLLACAPRLSPPVKREGVGLGRLRDPELPRPPVTTVPNSGTASATPGRARPSRGGHLQAPCAPKTRGKGRRGPRPHVAGRGAAHVGSPRRREPGVGLRALSAIPAVVPHPERATAPAGAAAAASPASGPAPASSPGLHAAAATASRALRPRLGSALLGAAARSSPRPRRAREGREGRSRRVPARARRGRGLRGDWLRPLETPARSHPRPPRAPEGSAARRGEEGGGSLRRRK</sequence>
<feature type="region of interest" description="Disordered" evidence="1">
    <location>
        <begin position="119"/>
        <end position="240"/>
    </location>
</feature>